<proteinExistence type="predicted"/>
<dbReference type="AlphaFoldDB" id="A0A2N8KM63"/>
<evidence type="ECO:0000313" key="1">
    <source>
        <dbReference type="EMBL" id="PND34543.1"/>
    </source>
</evidence>
<comment type="caution">
    <text evidence="1">The sequence shown here is derived from an EMBL/GenBank/DDBJ whole genome shotgun (WGS) entry which is preliminary data.</text>
</comment>
<name>A0A2N8KM63_9BURK</name>
<gene>
    <name evidence="1" type="ORF">C1I89_10185</name>
</gene>
<keyword evidence="2" id="KW-1185">Reference proteome</keyword>
<accession>A0A2N8KM63</accession>
<evidence type="ECO:0000313" key="2">
    <source>
        <dbReference type="Proteomes" id="UP000235994"/>
    </source>
</evidence>
<dbReference type="RefSeq" id="WP_102772607.1">
    <property type="nucleotide sequence ID" value="NZ_POQS01000002.1"/>
</dbReference>
<dbReference type="EMBL" id="POQS01000002">
    <property type="protein sequence ID" value="PND34543.1"/>
    <property type="molecule type" value="Genomic_DNA"/>
</dbReference>
<dbReference type="Proteomes" id="UP000235994">
    <property type="component" value="Unassembled WGS sequence"/>
</dbReference>
<sequence length="87" mass="9706">MLQQTRNYSEALQFAKVCDKLREAMEGPWNVEVTLLNGTKVRGQIRQQTLNNAGDGITYSGELVLADTDTGEDIHIDMMHIADIVNV</sequence>
<protein>
    <submittedName>
        <fullName evidence="1">Uncharacterized protein</fullName>
    </submittedName>
</protein>
<organism evidence="1 2">
    <name type="scientific">Achromobacter pulmonis</name>
    <dbReference type="NCBI Taxonomy" id="1389932"/>
    <lineage>
        <taxon>Bacteria</taxon>
        <taxon>Pseudomonadati</taxon>
        <taxon>Pseudomonadota</taxon>
        <taxon>Betaproteobacteria</taxon>
        <taxon>Burkholderiales</taxon>
        <taxon>Alcaligenaceae</taxon>
        <taxon>Achromobacter</taxon>
    </lineage>
</organism>
<reference evidence="1 2" key="1">
    <citation type="submission" date="2018-01" db="EMBL/GenBank/DDBJ databases">
        <title>The draft genome of an aniline degradation strain ANB-1.</title>
        <authorList>
            <person name="Zhang L."/>
            <person name="Jiang J."/>
        </authorList>
    </citation>
    <scope>NUCLEOTIDE SEQUENCE [LARGE SCALE GENOMIC DNA]</scope>
    <source>
        <strain evidence="1 2">ANB-1</strain>
    </source>
</reference>